<evidence type="ECO:0000256" key="1">
    <source>
        <dbReference type="SAM" id="Phobius"/>
    </source>
</evidence>
<protein>
    <submittedName>
        <fullName evidence="2">Uncharacterized protein</fullName>
    </submittedName>
</protein>
<keyword evidence="1" id="KW-0472">Membrane</keyword>
<evidence type="ECO:0000313" key="2">
    <source>
        <dbReference type="EMBL" id="CAE0456611.1"/>
    </source>
</evidence>
<reference evidence="2" key="1">
    <citation type="submission" date="2021-01" db="EMBL/GenBank/DDBJ databases">
        <authorList>
            <person name="Corre E."/>
            <person name="Pelletier E."/>
            <person name="Niang G."/>
            <person name="Scheremetjew M."/>
            <person name="Finn R."/>
            <person name="Kale V."/>
            <person name="Holt S."/>
            <person name="Cochrane G."/>
            <person name="Meng A."/>
            <person name="Brown T."/>
            <person name="Cohen L."/>
        </authorList>
    </citation>
    <scope>NUCLEOTIDE SEQUENCE</scope>
    <source>
        <strain evidence="2">MM31A-1</strain>
    </source>
</reference>
<keyword evidence="1" id="KW-1133">Transmembrane helix</keyword>
<proteinExistence type="predicted"/>
<gene>
    <name evidence="2" type="ORF">CDEB00056_LOCUS1452</name>
</gene>
<keyword evidence="1" id="KW-0812">Transmembrane</keyword>
<feature type="transmembrane region" description="Helical" evidence="1">
    <location>
        <begin position="20"/>
        <end position="42"/>
    </location>
</feature>
<sequence>MAESVVSNGNFWEVCNCDTTIISMGVLLVSVWAVVGLGHAILSFGDASPSPHFNIVYLHVKCMSCRCHAGCIYIVLKVYQVQRILIEINSYTSVLNYESKFAQRHSGILTS</sequence>
<name>A0A7S3PVC9_9STRA</name>
<dbReference type="AlphaFoldDB" id="A0A7S3PVC9"/>
<dbReference type="EMBL" id="HBIO01002012">
    <property type="protein sequence ID" value="CAE0456611.1"/>
    <property type="molecule type" value="Transcribed_RNA"/>
</dbReference>
<accession>A0A7S3PVC9</accession>
<organism evidence="2">
    <name type="scientific">Chaetoceros debilis</name>
    <dbReference type="NCBI Taxonomy" id="122233"/>
    <lineage>
        <taxon>Eukaryota</taxon>
        <taxon>Sar</taxon>
        <taxon>Stramenopiles</taxon>
        <taxon>Ochrophyta</taxon>
        <taxon>Bacillariophyta</taxon>
        <taxon>Coscinodiscophyceae</taxon>
        <taxon>Chaetocerotophycidae</taxon>
        <taxon>Chaetocerotales</taxon>
        <taxon>Chaetocerotaceae</taxon>
        <taxon>Chaetoceros</taxon>
    </lineage>
</organism>